<gene>
    <name evidence="1" type="ORF">GCM10009126_20470</name>
</gene>
<dbReference type="Pfam" id="PF02597">
    <property type="entry name" value="ThiS"/>
    <property type="match status" value="1"/>
</dbReference>
<evidence type="ECO:0000313" key="2">
    <source>
        <dbReference type="Proteomes" id="UP001500657"/>
    </source>
</evidence>
<dbReference type="InterPro" id="IPR010035">
    <property type="entry name" value="Thi_S"/>
</dbReference>
<dbReference type="EMBL" id="BAAAFO010000003">
    <property type="protein sequence ID" value="GAA0255210.1"/>
    <property type="molecule type" value="Genomic_DNA"/>
</dbReference>
<organism evidence="1 2">
    <name type="scientific">Rhodanobacter caeni</name>
    <dbReference type="NCBI Taxonomy" id="657654"/>
    <lineage>
        <taxon>Bacteria</taxon>
        <taxon>Pseudomonadati</taxon>
        <taxon>Pseudomonadota</taxon>
        <taxon>Gammaproteobacteria</taxon>
        <taxon>Lysobacterales</taxon>
        <taxon>Rhodanobacteraceae</taxon>
        <taxon>Rhodanobacter</taxon>
    </lineage>
</organism>
<proteinExistence type="predicted"/>
<dbReference type="InterPro" id="IPR016155">
    <property type="entry name" value="Mopterin_synth/thiamin_S_b"/>
</dbReference>
<dbReference type="CDD" id="cd00565">
    <property type="entry name" value="Ubl_ThiS"/>
    <property type="match status" value="1"/>
</dbReference>
<name>A0ABP3E827_9GAMM</name>
<dbReference type="SUPFAM" id="SSF54285">
    <property type="entry name" value="MoaD/ThiS"/>
    <property type="match status" value="1"/>
</dbReference>
<dbReference type="Gene3D" id="3.10.20.30">
    <property type="match status" value="1"/>
</dbReference>
<dbReference type="InterPro" id="IPR012675">
    <property type="entry name" value="Beta-grasp_dom_sf"/>
</dbReference>
<keyword evidence="2" id="KW-1185">Reference proteome</keyword>
<reference evidence="2" key="1">
    <citation type="journal article" date="2019" name="Int. J. Syst. Evol. Microbiol.">
        <title>The Global Catalogue of Microorganisms (GCM) 10K type strain sequencing project: providing services to taxonomists for standard genome sequencing and annotation.</title>
        <authorList>
            <consortium name="The Broad Institute Genomics Platform"/>
            <consortium name="The Broad Institute Genome Sequencing Center for Infectious Disease"/>
            <person name="Wu L."/>
            <person name="Ma J."/>
        </authorList>
    </citation>
    <scope>NUCLEOTIDE SEQUENCE [LARGE SCALE GENOMIC DNA]</scope>
    <source>
        <strain evidence="2">JCM 16242</strain>
    </source>
</reference>
<dbReference type="PANTHER" id="PTHR34472:SF1">
    <property type="entry name" value="SULFUR CARRIER PROTEIN THIS"/>
    <property type="match status" value="1"/>
</dbReference>
<dbReference type="RefSeq" id="WP_343882683.1">
    <property type="nucleotide sequence ID" value="NZ_BAAAFO010000003.1"/>
</dbReference>
<sequence>MHILVNGAAQELHATDVSQALDALGYRQAVVATALNGVFVPADRRETTTLADGDALEILAPMQGG</sequence>
<evidence type="ECO:0000313" key="1">
    <source>
        <dbReference type="EMBL" id="GAA0255210.1"/>
    </source>
</evidence>
<dbReference type="PANTHER" id="PTHR34472">
    <property type="entry name" value="SULFUR CARRIER PROTEIN THIS"/>
    <property type="match status" value="1"/>
</dbReference>
<comment type="caution">
    <text evidence="1">The sequence shown here is derived from an EMBL/GenBank/DDBJ whole genome shotgun (WGS) entry which is preliminary data.</text>
</comment>
<dbReference type="InterPro" id="IPR003749">
    <property type="entry name" value="ThiS/MoaD-like"/>
</dbReference>
<accession>A0ABP3E827</accession>
<dbReference type="NCBIfam" id="TIGR01683">
    <property type="entry name" value="thiS"/>
    <property type="match status" value="1"/>
</dbReference>
<dbReference type="Proteomes" id="UP001500657">
    <property type="component" value="Unassembled WGS sequence"/>
</dbReference>
<evidence type="ECO:0008006" key="3">
    <source>
        <dbReference type="Google" id="ProtNLM"/>
    </source>
</evidence>
<protein>
    <recommendedName>
        <fullName evidence="3">Thiamine biosynthesis protein ThiS</fullName>
    </recommendedName>
</protein>